<keyword evidence="3 7" id="KW-0812">Transmembrane</keyword>
<dbReference type="RefSeq" id="WP_149284294.1">
    <property type="nucleotide sequence ID" value="NZ_CP038437.2"/>
</dbReference>
<proteinExistence type="inferred from homology"/>
<evidence type="ECO:0000313" key="8">
    <source>
        <dbReference type="EMBL" id="QEM81280.1"/>
    </source>
</evidence>
<keyword evidence="4 7" id="KW-1133">Transmembrane helix</keyword>
<feature type="transmembrane region" description="Helical" evidence="7">
    <location>
        <begin position="421"/>
        <end position="441"/>
    </location>
</feature>
<dbReference type="Proteomes" id="UP000324285">
    <property type="component" value="Chromosome"/>
</dbReference>
<feature type="transmembrane region" description="Helical" evidence="7">
    <location>
        <begin position="242"/>
        <end position="263"/>
    </location>
</feature>
<comment type="subcellular location">
    <subcellularLocation>
        <location evidence="1">Membrane</location>
        <topology evidence="1">Multi-pass membrane protein</topology>
    </subcellularLocation>
</comment>
<feature type="compositionally biased region" description="Polar residues" evidence="6">
    <location>
        <begin position="1"/>
        <end position="14"/>
    </location>
</feature>
<dbReference type="GO" id="GO:0015209">
    <property type="term" value="F:cytosine transmembrane transporter activity"/>
    <property type="evidence" value="ECO:0007669"/>
    <property type="project" value="InterPro"/>
</dbReference>
<evidence type="ECO:0000256" key="6">
    <source>
        <dbReference type="SAM" id="MobiDB-lite"/>
    </source>
</evidence>
<feature type="transmembrane region" description="Helical" evidence="7">
    <location>
        <begin position="393"/>
        <end position="415"/>
    </location>
</feature>
<feature type="region of interest" description="Disordered" evidence="6">
    <location>
        <begin position="1"/>
        <end position="20"/>
    </location>
</feature>
<evidence type="ECO:0000313" key="9">
    <source>
        <dbReference type="Proteomes" id="UP000324285"/>
    </source>
</evidence>
<reference evidence="8" key="1">
    <citation type="submission" date="2021-02" db="EMBL/GenBank/DDBJ databases">
        <title>Strain Y2R2, a novel species of the genus Halomonas.</title>
        <authorList>
            <person name="Huang H."/>
        </authorList>
    </citation>
    <scope>NUCLEOTIDE SEQUENCE</scope>
    <source>
        <strain evidence="8">Y2R2</strain>
    </source>
</reference>
<keyword evidence="9" id="KW-1185">Reference proteome</keyword>
<feature type="transmembrane region" description="Helical" evidence="7">
    <location>
        <begin position="59"/>
        <end position="84"/>
    </location>
</feature>
<dbReference type="PANTHER" id="PTHR30569:SF0">
    <property type="entry name" value="CYTOSINE PERMEASE"/>
    <property type="match status" value="1"/>
</dbReference>
<feature type="transmembrane region" description="Helical" evidence="7">
    <location>
        <begin position="327"/>
        <end position="346"/>
    </location>
</feature>
<dbReference type="EMBL" id="CP038437">
    <property type="protein sequence ID" value="QEM81280.1"/>
    <property type="molecule type" value="Genomic_DNA"/>
</dbReference>
<evidence type="ECO:0000256" key="2">
    <source>
        <dbReference type="ARBA" id="ARBA00008974"/>
    </source>
</evidence>
<keyword evidence="5 7" id="KW-0472">Membrane</keyword>
<dbReference type="PANTHER" id="PTHR30569">
    <property type="entry name" value="CYTOSINE TRANSPORTER CODB"/>
    <property type="match status" value="1"/>
</dbReference>
<feature type="transmembrane region" description="Helical" evidence="7">
    <location>
        <begin position="352"/>
        <end position="372"/>
    </location>
</feature>
<protein>
    <submittedName>
        <fullName evidence="8">Cytosine permease</fullName>
    </submittedName>
</protein>
<evidence type="ECO:0000256" key="3">
    <source>
        <dbReference type="ARBA" id="ARBA00022692"/>
    </source>
</evidence>
<dbReference type="Pfam" id="PF02133">
    <property type="entry name" value="Transp_cyt_pur"/>
    <property type="match status" value="1"/>
</dbReference>
<evidence type="ECO:0000256" key="7">
    <source>
        <dbReference type="SAM" id="Phobius"/>
    </source>
</evidence>
<accession>A0A5C1NEI9</accession>
<evidence type="ECO:0000256" key="1">
    <source>
        <dbReference type="ARBA" id="ARBA00004141"/>
    </source>
</evidence>
<dbReference type="KEGG" id="hbh:E4T21_06830"/>
<evidence type="ECO:0000256" key="4">
    <source>
        <dbReference type="ARBA" id="ARBA00022989"/>
    </source>
</evidence>
<gene>
    <name evidence="8" type="ORF">E4T21_06830</name>
</gene>
<feature type="transmembrane region" description="Helical" evidence="7">
    <location>
        <begin position="210"/>
        <end position="230"/>
    </location>
</feature>
<dbReference type="InterPro" id="IPR001248">
    <property type="entry name" value="Pur-cyt_permease"/>
</dbReference>
<feature type="transmembrane region" description="Helical" evidence="7">
    <location>
        <begin position="138"/>
        <end position="157"/>
    </location>
</feature>
<dbReference type="OrthoDB" id="9056232at2"/>
<feature type="transmembrane region" description="Helical" evidence="7">
    <location>
        <begin position="96"/>
        <end position="118"/>
    </location>
</feature>
<sequence length="453" mass="49127">MSNISRCSETSVDSDYTDRPVPSDQRMPRLNLMMAWWAVCSAVFYMVVAASMARNYGTANALIGIVLSVLCYGIINAVISRFAMRTGVTVALFSKVMFGHVGAVIATLIFFATALYYAVFEGYVMALVLSEWSPSLGMPMATLIVVVLGVSLIFGSIQHWLDKFNGILLPVYVIGMLVAVAVAIAVHGYPSGWLSQVPEGGASPWGWWHAFSYYMGVWVLMMFTFDYARFGRQEDAGFHGRVTFGVPFYLMTFLFSGLVGILLDACLPSEGLSEASIVLGLLKLLGVGGLLLVWVTQSRINTANFYLATVNLEAFIGKAMGIRLNKFVAGCLVGVLAWGLMSADVFSYLLKALAYQGVFVVAWVGVALAHILSRTYQRRFNGHLELVDARIPALNPCGLVAWGGATLCGIGVMHLPGWSGASAPLTFIAAYLVYAVGLHFARPQWYSVEPSAS</sequence>
<organism evidence="8 9">
    <name type="scientific">Halomonas binhaiensis</name>
    <dbReference type="NCBI Taxonomy" id="2562282"/>
    <lineage>
        <taxon>Bacteria</taxon>
        <taxon>Pseudomonadati</taxon>
        <taxon>Pseudomonadota</taxon>
        <taxon>Gammaproteobacteria</taxon>
        <taxon>Oceanospirillales</taxon>
        <taxon>Halomonadaceae</taxon>
        <taxon>Halomonas</taxon>
    </lineage>
</organism>
<feature type="transmembrane region" description="Helical" evidence="7">
    <location>
        <begin position="34"/>
        <end position="53"/>
    </location>
</feature>
<dbReference type="GO" id="GO:0005886">
    <property type="term" value="C:plasma membrane"/>
    <property type="evidence" value="ECO:0007669"/>
    <property type="project" value="TreeGrafter"/>
</dbReference>
<feature type="transmembrane region" description="Helical" evidence="7">
    <location>
        <begin position="169"/>
        <end position="190"/>
    </location>
</feature>
<name>A0A5C1NEI9_9GAMM</name>
<feature type="transmembrane region" description="Helical" evidence="7">
    <location>
        <begin position="275"/>
        <end position="295"/>
    </location>
</feature>
<dbReference type="InterPro" id="IPR030191">
    <property type="entry name" value="CodB"/>
</dbReference>
<dbReference type="AlphaFoldDB" id="A0A5C1NEI9"/>
<dbReference type="Gene3D" id="1.10.4160.10">
    <property type="entry name" value="Hydantoin permease"/>
    <property type="match status" value="1"/>
</dbReference>
<comment type="similarity">
    <text evidence="2">Belongs to the purine-cytosine permease (2.A.39) family.</text>
</comment>
<evidence type="ECO:0000256" key="5">
    <source>
        <dbReference type="ARBA" id="ARBA00023136"/>
    </source>
</evidence>